<organism evidence="2 3">
    <name type="scientific">Nitzschia inconspicua</name>
    <dbReference type="NCBI Taxonomy" id="303405"/>
    <lineage>
        <taxon>Eukaryota</taxon>
        <taxon>Sar</taxon>
        <taxon>Stramenopiles</taxon>
        <taxon>Ochrophyta</taxon>
        <taxon>Bacillariophyta</taxon>
        <taxon>Bacillariophyceae</taxon>
        <taxon>Bacillariophycidae</taxon>
        <taxon>Bacillariales</taxon>
        <taxon>Bacillariaceae</taxon>
        <taxon>Nitzschia</taxon>
    </lineage>
</organism>
<gene>
    <name evidence="2" type="ORF">IV203_026522</name>
</gene>
<keyword evidence="3" id="KW-1185">Reference proteome</keyword>
<feature type="compositionally biased region" description="Basic and acidic residues" evidence="1">
    <location>
        <begin position="222"/>
        <end position="233"/>
    </location>
</feature>
<dbReference type="AlphaFoldDB" id="A0A9K3PX83"/>
<proteinExistence type="predicted"/>
<evidence type="ECO:0000313" key="3">
    <source>
        <dbReference type="Proteomes" id="UP000693970"/>
    </source>
</evidence>
<evidence type="ECO:0000313" key="2">
    <source>
        <dbReference type="EMBL" id="KAG7363162.1"/>
    </source>
</evidence>
<reference evidence="2" key="1">
    <citation type="journal article" date="2021" name="Sci. Rep.">
        <title>Diploid genomic architecture of Nitzschia inconspicua, an elite biomass production diatom.</title>
        <authorList>
            <person name="Oliver A."/>
            <person name="Podell S."/>
            <person name="Pinowska A."/>
            <person name="Traller J.C."/>
            <person name="Smith S.R."/>
            <person name="McClure R."/>
            <person name="Beliaev A."/>
            <person name="Bohutskyi P."/>
            <person name="Hill E.A."/>
            <person name="Rabines A."/>
            <person name="Zheng H."/>
            <person name="Allen L.Z."/>
            <person name="Kuo A."/>
            <person name="Grigoriev I.V."/>
            <person name="Allen A.E."/>
            <person name="Hazlebeck D."/>
            <person name="Allen E.E."/>
        </authorList>
    </citation>
    <scope>NUCLEOTIDE SEQUENCE</scope>
    <source>
        <strain evidence="2">Hildebrandi</strain>
    </source>
</reference>
<sequence>MVARSPNSSLMLPSIDNNGVKQPSGSRRQLLGKLGSWVKYSWRKSTDSLMDSICEDGDIFGNGLNGTEEELTKIPKHVHFTNNEDGDNHDDPTSVVTEIINDGEEDAVSFSEEDAKQIWYQNFDFQRFEKDRRLTSMDYVNARRSNKTFVEESHSVRGLEHLCDESLHKRQAGERKDLYKAVKAEEAKQKEEGTFPNFDRFRVVCLRHTKAGKQRAIAKANEDAREQLQEMRRSASMKNLFRRSKSRGQLMSRTDRRQSFG</sequence>
<dbReference type="OrthoDB" id="56036at2759"/>
<name>A0A9K3PX83_9STRA</name>
<dbReference type="EMBL" id="JAGRRH010000010">
    <property type="protein sequence ID" value="KAG7363162.1"/>
    <property type="molecule type" value="Genomic_DNA"/>
</dbReference>
<feature type="region of interest" description="Disordered" evidence="1">
    <location>
        <begin position="222"/>
        <end position="261"/>
    </location>
</feature>
<feature type="region of interest" description="Disordered" evidence="1">
    <location>
        <begin position="1"/>
        <end position="27"/>
    </location>
</feature>
<accession>A0A9K3PX83</accession>
<comment type="caution">
    <text evidence="2">The sequence shown here is derived from an EMBL/GenBank/DDBJ whole genome shotgun (WGS) entry which is preliminary data.</text>
</comment>
<protein>
    <submittedName>
        <fullName evidence="2">Uncharacterized protein</fullName>
    </submittedName>
</protein>
<evidence type="ECO:0000256" key="1">
    <source>
        <dbReference type="SAM" id="MobiDB-lite"/>
    </source>
</evidence>
<reference evidence="2" key="2">
    <citation type="submission" date="2021-04" db="EMBL/GenBank/DDBJ databases">
        <authorList>
            <person name="Podell S."/>
        </authorList>
    </citation>
    <scope>NUCLEOTIDE SEQUENCE</scope>
    <source>
        <strain evidence="2">Hildebrandi</strain>
    </source>
</reference>
<dbReference type="Proteomes" id="UP000693970">
    <property type="component" value="Unassembled WGS sequence"/>
</dbReference>